<dbReference type="Proteomes" id="UP000247233">
    <property type="component" value="Unassembled WGS sequence"/>
</dbReference>
<dbReference type="VEuPathDB" id="FungiDB:BO70DRAFT_69812"/>
<evidence type="ECO:0000313" key="2">
    <source>
        <dbReference type="EMBL" id="PWY76964.1"/>
    </source>
</evidence>
<protein>
    <recommendedName>
        <fullName evidence="4">Secreted protein</fullName>
    </recommendedName>
</protein>
<feature type="signal peptide" evidence="1">
    <location>
        <begin position="1"/>
        <end position="16"/>
    </location>
</feature>
<gene>
    <name evidence="2" type="ORF">BO70DRAFT_69812</name>
</gene>
<dbReference type="AlphaFoldDB" id="A0A317VRE7"/>
<reference evidence="2 3" key="1">
    <citation type="submission" date="2016-12" db="EMBL/GenBank/DDBJ databases">
        <title>The genomes of Aspergillus section Nigri reveals drivers in fungal speciation.</title>
        <authorList>
            <consortium name="DOE Joint Genome Institute"/>
            <person name="Vesth T.C."/>
            <person name="Nybo J."/>
            <person name="Theobald S."/>
            <person name="Brandl J."/>
            <person name="Frisvad J.C."/>
            <person name="Nielsen K.F."/>
            <person name="Lyhne E.K."/>
            <person name="Kogle M.E."/>
            <person name="Kuo A."/>
            <person name="Riley R."/>
            <person name="Clum A."/>
            <person name="Nolan M."/>
            <person name="Lipzen A."/>
            <person name="Salamov A."/>
            <person name="Henrissat B."/>
            <person name="Wiebenga A."/>
            <person name="De Vries R.P."/>
            <person name="Grigoriev I.V."/>
            <person name="Mortensen U.H."/>
            <person name="Andersen M.R."/>
            <person name="Baker S.E."/>
        </authorList>
    </citation>
    <scope>NUCLEOTIDE SEQUENCE [LARGE SCALE GENOMIC DNA]</scope>
    <source>
        <strain evidence="2 3">CBS 117.55</strain>
    </source>
</reference>
<comment type="caution">
    <text evidence="2">The sequence shown here is derived from an EMBL/GenBank/DDBJ whole genome shotgun (WGS) entry which is preliminary data.</text>
</comment>
<organism evidence="2 3">
    <name type="scientific">Aspergillus heteromorphus CBS 117.55</name>
    <dbReference type="NCBI Taxonomy" id="1448321"/>
    <lineage>
        <taxon>Eukaryota</taxon>
        <taxon>Fungi</taxon>
        <taxon>Dikarya</taxon>
        <taxon>Ascomycota</taxon>
        <taxon>Pezizomycotina</taxon>
        <taxon>Eurotiomycetes</taxon>
        <taxon>Eurotiomycetidae</taxon>
        <taxon>Eurotiales</taxon>
        <taxon>Aspergillaceae</taxon>
        <taxon>Aspergillus</taxon>
        <taxon>Aspergillus subgen. Circumdati</taxon>
    </lineage>
</organism>
<dbReference type="EMBL" id="MSFL01000019">
    <property type="protein sequence ID" value="PWY76964.1"/>
    <property type="molecule type" value="Genomic_DNA"/>
</dbReference>
<evidence type="ECO:0008006" key="4">
    <source>
        <dbReference type="Google" id="ProtNLM"/>
    </source>
</evidence>
<dbReference type="GeneID" id="37070894"/>
<name>A0A317VRE7_9EURO</name>
<keyword evidence="1" id="KW-0732">Signal</keyword>
<proteinExistence type="predicted"/>
<dbReference type="RefSeq" id="XP_025397725.1">
    <property type="nucleotide sequence ID" value="XM_025548657.1"/>
</dbReference>
<accession>A0A317VRE7</accession>
<evidence type="ECO:0000256" key="1">
    <source>
        <dbReference type="SAM" id="SignalP"/>
    </source>
</evidence>
<keyword evidence="3" id="KW-1185">Reference proteome</keyword>
<sequence>MHGSILTSCVVAFALPLAPITNKETPQQRRHYGDSSESFYTTLEPQVYRAIPTYYRPTCSIPGKELPSKHLVLPTNPTQGFSGQGACIERIPVRMSEPSVPSCALACICAAELPSPNVCARAVRGFLRRDSDRPTDRPTDLLICLRPQKAQYRRVPCC</sequence>
<feature type="chain" id="PRO_5016287330" description="Secreted protein" evidence="1">
    <location>
        <begin position="17"/>
        <end position="158"/>
    </location>
</feature>
<evidence type="ECO:0000313" key="3">
    <source>
        <dbReference type="Proteomes" id="UP000247233"/>
    </source>
</evidence>